<dbReference type="PROSITE" id="PS50011">
    <property type="entry name" value="PROTEIN_KINASE_DOM"/>
    <property type="match status" value="1"/>
</dbReference>
<evidence type="ECO:0000256" key="2">
    <source>
        <dbReference type="ARBA" id="ARBA00022679"/>
    </source>
</evidence>
<sequence length="368" mass="40885">MPFGCLTLGDRKDYNNPSEVTDKYDLGQIVKTEEFCEIFRAKDRNTLKMYTCKKFLKKDGRKVRKAAKNEITILKMVKHHNILQLVDTFETKKEYFLFLENLVYFNRLKHSKIVISDFQLAKMENGLIKDPCGTPEYLAPEVVGRQRYGRPVDCWAIGVIIYILLSGNPPFYNDAEEEEYDNRDKSLFLKILSGDYEFDSPYWDDISDSAKNLVASLLEVDQDQRLTAQEAIGHEWISGNAASDKNIKDGVCAQIEKNFAKAKWKKAVRVTTLMKRLRAPEQGESGASSPTPGAAAGPLTSNSGPAPPTSAPGTASSSTEQASAKEQVPDTDTGVIQAPTVTAARDEEEAGERRNGQTPAQTLGDKTA</sequence>
<protein>
    <submittedName>
        <fullName evidence="8">CaM kinase-like vesicle-associated a</fullName>
    </submittedName>
</protein>
<evidence type="ECO:0000256" key="1">
    <source>
        <dbReference type="ARBA" id="ARBA00022527"/>
    </source>
</evidence>
<keyword evidence="3" id="KW-0547">Nucleotide-binding</keyword>
<dbReference type="Pfam" id="PF00069">
    <property type="entry name" value="Pkinase"/>
    <property type="match status" value="2"/>
</dbReference>
<organism evidence="8 9">
    <name type="scientific">Gadus morhua</name>
    <name type="common">Atlantic cod</name>
    <dbReference type="NCBI Taxonomy" id="8049"/>
    <lineage>
        <taxon>Eukaryota</taxon>
        <taxon>Metazoa</taxon>
        <taxon>Chordata</taxon>
        <taxon>Craniata</taxon>
        <taxon>Vertebrata</taxon>
        <taxon>Euteleostomi</taxon>
        <taxon>Actinopterygii</taxon>
        <taxon>Neopterygii</taxon>
        <taxon>Teleostei</taxon>
        <taxon>Neoteleostei</taxon>
        <taxon>Acanthomorphata</taxon>
        <taxon>Zeiogadaria</taxon>
        <taxon>Gadariae</taxon>
        <taxon>Gadiformes</taxon>
        <taxon>Gadoidei</taxon>
        <taxon>Gadidae</taxon>
        <taxon>Gadus</taxon>
    </lineage>
</organism>
<dbReference type="GeneTree" id="ENSGT00940000156468"/>
<reference evidence="8" key="1">
    <citation type="submission" date="2025-08" db="UniProtKB">
        <authorList>
            <consortium name="Ensembl"/>
        </authorList>
    </citation>
    <scope>IDENTIFICATION</scope>
</reference>
<evidence type="ECO:0000256" key="3">
    <source>
        <dbReference type="ARBA" id="ARBA00022741"/>
    </source>
</evidence>
<keyword evidence="1" id="KW-0723">Serine/threonine-protein kinase</keyword>
<feature type="region of interest" description="Disordered" evidence="6">
    <location>
        <begin position="277"/>
        <end position="368"/>
    </location>
</feature>
<keyword evidence="4" id="KW-0418">Kinase</keyword>
<gene>
    <name evidence="8" type="primary">LOC115557889</name>
</gene>
<dbReference type="GO" id="GO:0004674">
    <property type="term" value="F:protein serine/threonine kinase activity"/>
    <property type="evidence" value="ECO:0007669"/>
    <property type="project" value="UniProtKB-KW"/>
</dbReference>
<keyword evidence="2" id="KW-0808">Transferase</keyword>
<dbReference type="SUPFAM" id="SSF56112">
    <property type="entry name" value="Protein kinase-like (PK-like)"/>
    <property type="match status" value="1"/>
</dbReference>
<dbReference type="Proteomes" id="UP000694546">
    <property type="component" value="Chromosome 13"/>
</dbReference>
<dbReference type="PANTHER" id="PTHR24347">
    <property type="entry name" value="SERINE/THREONINE-PROTEIN KINASE"/>
    <property type="match status" value="1"/>
</dbReference>
<dbReference type="GO" id="GO:0005524">
    <property type="term" value="F:ATP binding"/>
    <property type="evidence" value="ECO:0007669"/>
    <property type="project" value="UniProtKB-KW"/>
</dbReference>
<accession>A0A8C5CRA3</accession>
<evidence type="ECO:0000313" key="8">
    <source>
        <dbReference type="Ensembl" id="ENSGMOP00000064887.1"/>
    </source>
</evidence>
<dbReference type="FunFam" id="1.10.510.10:FF:000026">
    <property type="entry name" value="Calcium/calmodulin-dependent protein kinase type 1"/>
    <property type="match status" value="1"/>
</dbReference>
<dbReference type="SMART" id="SM00220">
    <property type="entry name" value="S_TKc"/>
    <property type="match status" value="1"/>
</dbReference>
<evidence type="ECO:0000256" key="6">
    <source>
        <dbReference type="SAM" id="MobiDB-lite"/>
    </source>
</evidence>
<dbReference type="Gene3D" id="1.10.510.10">
    <property type="entry name" value="Transferase(Phosphotransferase) domain 1"/>
    <property type="match status" value="1"/>
</dbReference>
<feature type="domain" description="Protein kinase" evidence="7">
    <location>
        <begin position="1"/>
        <end position="237"/>
    </location>
</feature>
<evidence type="ECO:0000256" key="5">
    <source>
        <dbReference type="ARBA" id="ARBA00022840"/>
    </source>
</evidence>
<evidence type="ECO:0000259" key="7">
    <source>
        <dbReference type="PROSITE" id="PS50011"/>
    </source>
</evidence>
<proteinExistence type="predicted"/>
<evidence type="ECO:0000313" key="9">
    <source>
        <dbReference type="Proteomes" id="UP000694546"/>
    </source>
</evidence>
<dbReference type="FunFam" id="3.30.200.20:FF:000155">
    <property type="entry name" value="CaM kinase-like vesicle-associated, like"/>
    <property type="match status" value="1"/>
</dbReference>
<evidence type="ECO:0000256" key="4">
    <source>
        <dbReference type="ARBA" id="ARBA00022777"/>
    </source>
</evidence>
<name>A0A8C5CRA3_GADMO</name>
<dbReference type="Ensembl" id="ENSGMOT00000042744.1">
    <property type="protein sequence ID" value="ENSGMOP00000064887.1"/>
    <property type="gene ID" value="ENSGMOG00000016426.2"/>
</dbReference>
<keyword evidence="9" id="KW-1185">Reference proteome</keyword>
<dbReference type="Gene3D" id="3.30.200.20">
    <property type="entry name" value="Phosphorylase Kinase, domain 1"/>
    <property type="match status" value="1"/>
</dbReference>
<dbReference type="InterPro" id="IPR000719">
    <property type="entry name" value="Prot_kinase_dom"/>
</dbReference>
<keyword evidence="5" id="KW-0067">ATP-binding</keyword>
<dbReference type="AlphaFoldDB" id="A0A8C5CRA3"/>
<dbReference type="InterPro" id="IPR011009">
    <property type="entry name" value="Kinase-like_dom_sf"/>
</dbReference>
<reference evidence="8" key="2">
    <citation type="submission" date="2025-09" db="UniProtKB">
        <authorList>
            <consortium name="Ensembl"/>
        </authorList>
    </citation>
    <scope>IDENTIFICATION</scope>
</reference>
<feature type="compositionally biased region" description="Low complexity" evidence="6">
    <location>
        <begin position="285"/>
        <end position="304"/>
    </location>
</feature>